<gene>
    <name evidence="2" type="ORF">CCAN11_2060004</name>
</gene>
<feature type="chain" id="PRO_5002116682" evidence="1">
    <location>
        <begin position="20"/>
        <end position="52"/>
    </location>
</feature>
<reference evidence="3" key="1">
    <citation type="submission" date="2015-01" db="EMBL/GenBank/DDBJ databases">
        <authorList>
            <person name="MANFREDI Pablo"/>
        </authorList>
    </citation>
    <scope>NUCLEOTIDE SEQUENCE [LARGE SCALE GENOMIC DNA]</scope>
    <source>
        <strain evidence="3">Cc11</strain>
    </source>
</reference>
<accession>A0A0B7IHA1</accession>
<dbReference type="Proteomes" id="UP000039370">
    <property type="component" value="Unassembled WGS sequence"/>
</dbReference>
<evidence type="ECO:0000313" key="2">
    <source>
        <dbReference type="EMBL" id="CEN49994.1"/>
    </source>
</evidence>
<proteinExistence type="predicted"/>
<evidence type="ECO:0000313" key="3">
    <source>
        <dbReference type="Proteomes" id="UP000039370"/>
    </source>
</evidence>
<name>A0A0B7IHA1_9FLAO</name>
<protein>
    <submittedName>
        <fullName evidence="2">Uncharacterized protein</fullName>
    </submittedName>
</protein>
<keyword evidence="1" id="KW-0732">Signal</keyword>
<sequence>MKKLLLKGLLFLMPVVMLAQEKISGTVKDTEGEPMLGVSIIIKKPQNKGYNN</sequence>
<organism evidence="2 3">
    <name type="scientific">Capnocytophaga canimorsus</name>
    <dbReference type="NCBI Taxonomy" id="28188"/>
    <lineage>
        <taxon>Bacteria</taxon>
        <taxon>Pseudomonadati</taxon>
        <taxon>Bacteroidota</taxon>
        <taxon>Flavobacteriia</taxon>
        <taxon>Flavobacteriales</taxon>
        <taxon>Flavobacteriaceae</taxon>
        <taxon>Capnocytophaga</taxon>
    </lineage>
</organism>
<dbReference type="EMBL" id="CDOK01000120">
    <property type="protein sequence ID" value="CEN49994.1"/>
    <property type="molecule type" value="Genomic_DNA"/>
</dbReference>
<dbReference type="AlphaFoldDB" id="A0A0B7IHA1"/>
<feature type="signal peptide" evidence="1">
    <location>
        <begin position="1"/>
        <end position="19"/>
    </location>
</feature>
<evidence type="ECO:0000256" key="1">
    <source>
        <dbReference type="SAM" id="SignalP"/>
    </source>
</evidence>